<comment type="caution">
    <text evidence="5">The sequence shown here is derived from an EMBL/GenBank/DDBJ whole genome shotgun (WGS) entry which is preliminary data.</text>
</comment>
<feature type="repeat" description="ANK" evidence="3">
    <location>
        <begin position="1000"/>
        <end position="1029"/>
    </location>
</feature>
<dbReference type="Gene3D" id="1.25.40.20">
    <property type="entry name" value="Ankyrin repeat-containing domain"/>
    <property type="match status" value="4"/>
</dbReference>
<dbReference type="PROSITE" id="PS50088">
    <property type="entry name" value="ANK_REPEAT"/>
    <property type="match status" value="4"/>
</dbReference>
<evidence type="ECO:0000256" key="4">
    <source>
        <dbReference type="SAM" id="MobiDB-lite"/>
    </source>
</evidence>
<evidence type="ECO:0000256" key="2">
    <source>
        <dbReference type="ARBA" id="ARBA00023043"/>
    </source>
</evidence>
<dbReference type="PANTHER" id="PTHR24198:SF165">
    <property type="entry name" value="ANKYRIN REPEAT-CONTAINING PROTEIN-RELATED"/>
    <property type="match status" value="1"/>
</dbReference>
<evidence type="ECO:0000256" key="3">
    <source>
        <dbReference type="PROSITE-ProRule" id="PRU00023"/>
    </source>
</evidence>
<dbReference type="SMART" id="SM00248">
    <property type="entry name" value="ANK"/>
    <property type="match status" value="14"/>
</dbReference>
<gene>
    <name evidence="5" type="ORF">LY90DRAFT_508650</name>
</gene>
<feature type="region of interest" description="Disordered" evidence="4">
    <location>
        <begin position="750"/>
        <end position="773"/>
    </location>
</feature>
<reference evidence="5 6" key="1">
    <citation type="submission" date="2016-08" db="EMBL/GenBank/DDBJ databases">
        <title>A Parts List for Fungal Cellulosomes Revealed by Comparative Genomics.</title>
        <authorList>
            <consortium name="DOE Joint Genome Institute"/>
            <person name="Haitjema C.H."/>
            <person name="Gilmore S.P."/>
            <person name="Henske J.K."/>
            <person name="Solomon K.V."/>
            <person name="De Groot R."/>
            <person name="Kuo A."/>
            <person name="Mondo S.J."/>
            <person name="Salamov A.A."/>
            <person name="Labutti K."/>
            <person name="Zhao Z."/>
            <person name="Chiniquy J."/>
            <person name="Barry K."/>
            <person name="Brewer H.M."/>
            <person name="Purvine S.O."/>
            <person name="Wright A.T."/>
            <person name="Boxma B."/>
            <person name="Van Alen T."/>
            <person name="Hackstein J.H."/>
            <person name="Baker S.E."/>
            <person name="Grigoriev I.V."/>
            <person name="O'Malley M.A."/>
        </authorList>
    </citation>
    <scope>NUCLEOTIDE SEQUENCE [LARGE SCALE GENOMIC DNA]</scope>
    <source>
        <strain evidence="5 6">G1</strain>
    </source>
</reference>
<dbReference type="Proteomes" id="UP000193920">
    <property type="component" value="Unassembled WGS sequence"/>
</dbReference>
<dbReference type="AlphaFoldDB" id="A0A1Y2CRU5"/>
<feature type="region of interest" description="Disordered" evidence="4">
    <location>
        <begin position="331"/>
        <end position="355"/>
    </location>
</feature>
<evidence type="ECO:0000313" key="6">
    <source>
        <dbReference type="Proteomes" id="UP000193920"/>
    </source>
</evidence>
<accession>A0A1Y2CRU5</accession>
<feature type="repeat" description="ANK" evidence="3">
    <location>
        <begin position="426"/>
        <end position="459"/>
    </location>
</feature>
<feature type="repeat" description="ANK" evidence="3">
    <location>
        <begin position="932"/>
        <end position="966"/>
    </location>
</feature>
<dbReference type="InterPro" id="IPR036770">
    <property type="entry name" value="Ankyrin_rpt-contain_sf"/>
</dbReference>
<dbReference type="PANTHER" id="PTHR24198">
    <property type="entry name" value="ANKYRIN REPEAT AND PROTEIN KINASE DOMAIN-CONTAINING PROTEIN"/>
    <property type="match status" value="1"/>
</dbReference>
<feature type="compositionally biased region" description="Low complexity" evidence="4">
    <location>
        <begin position="750"/>
        <end position="764"/>
    </location>
</feature>
<dbReference type="SUPFAM" id="SSF48403">
    <property type="entry name" value="Ankyrin repeat"/>
    <property type="match status" value="3"/>
</dbReference>
<keyword evidence="2 3" id="KW-0040">ANK repeat</keyword>
<protein>
    <submittedName>
        <fullName evidence="5">Ankyrin</fullName>
    </submittedName>
</protein>
<sequence>MFPFKLPKNILIDQLIQENIEEFEFSGNQNLVSQLLSKLKKCKLNQAKAIINNNLSYLSLIKSDFSVISRGIKKNYFNNEVLDYLLSIYLKKHFFMENYTSFLIQLIKDSKYKQFEIFLEHNFSINSTMYFEKDEYNILFYEIHFEPNENVAIKNVKYLLNHGINVNAVLNFDIEYTHFSDLNQESNRIIDSLICTTFINKSEFSFRVLSEIIKFYSNKNKMDDTVLELDNLNQKTFKTLALYDINLKVLKLIIKYYGINNFFESLFYRNLKMASLYTGHHNVLNKIQIEYQHRKIPLITNGSDDNLEQSRNKNDNVLNKLQIEYQPPKISLITTGSDDNHEQSRNKNDNDTNDYNSIKEKLFNEIKNMNFENIWRILDDNPTMINVKNLENKTPLMYVAEYCLNQTDIINLLIRYNPDKNITDKNGATALHIACQFNNLEAVKKLITKKNINLLDKDGCTPLMIALKNQNFECAISLLSNKISACNTTVSNKENETPLQYFINNKLDNKPLFKLLISTCNNNENYIYYMLRKNIENEFYFDILIENETTLSLNQFKPNKLINNIVSNKSFNRSILKNGFYLLEKNKKIFIQNPLIFSIKNKFIDFTKSLLDNWDDDYSDINELDNQKKSCLHYAIDTEDDEYLQALLEYPSVNIESSHDISEIPLAYAIKLKKCSKVKLLLLKYIEKYEKEDKEKEKFKLLLENNCLKIYEDLLNNNKKNNIDYNLINKTILQNESTNPLNPLNPLNLDNKNNNEFNPETKNSSETSDLSYEMPENSVEMINTEKDSDIKDINEYNEIHYACLNENEEIINILIKDFQYNVNEPCNDGSTPLLLSLKHGKYKSAEILLENNADISIPDKNGETPLSYLIKHPSPQNNEILNLLLSKVTNYQTNNGLDPETIIKYLIDNNNTESLKAFISKSKKFINNTNNDNDTPLLYAIKRNPNNLELIEILLSNGADVNHANNTNKNPLIYAIEQKNKNLIELLKKYHADINYKLRNGTTPLKISIKMNNTDIFKKLIEKKNKLNI</sequence>
<organism evidence="5 6">
    <name type="scientific">Neocallimastix californiae</name>
    <dbReference type="NCBI Taxonomy" id="1754190"/>
    <lineage>
        <taxon>Eukaryota</taxon>
        <taxon>Fungi</taxon>
        <taxon>Fungi incertae sedis</taxon>
        <taxon>Chytridiomycota</taxon>
        <taxon>Chytridiomycota incertae sedis</taxon>
        <taxon>Neocallimastigomycetes</taxon>
        <taxon>Neocallimastigales</taxon>
        <taxon>Neocallimastigaceae</taxon>
        <taxon>Neocallimastix</taxon>
    </lineage>
</organism>
<dbReference type="PRINTS" id="PR01415">
    <property type="entry name" value="ANKYRIN"/>
</dbReference>
<dbReference type="PROSITE" id="PS50297">
    <property type="entry name" value="ANK_REP_REGION"/>
    <property type="match status" value="4"/>
</dbReference>
<feature type="repeat" description="ANK" evidence="3">
    <location>
        <begin position="828"/>
        <end position="860"/>
    </location>
</feature>
<feature type="compositionally biased region" description="Basic and acidic residues" evidence="4">
    <location>
        <begin position="338"/>
        <end position="350"/>
    </location>
</feature>
<dbReference type="STRING" id="1754190.A0A1Y2CRU5"/>
<dbReference type="OrthoDB" id="4735278at2759"/>
<name>A0A1Y2CRU5_9FUNG</name>
<dbReference type="InterPro" id="IPR002110">
    <property type="entry name" value="Ankyrin_rpt"/>
</dbReference>
<dbReference type="Pfam" id="PF12796">
    <property type="entry name" value="Ank_2"/>
    <property type="match status" value="3"/>
</dbReference>
<evidence type="ECO:0000256" key="1">
    <source>
        <dbReference type="ARBA" id="ARBA00022737"/>
    </source>
</evidence>
<proteinExistence type="predicted"/>
<dbReference type="EMBL" id="MCOG01000099">
    <property type="protein sequence ID" value="ORY49703.1"/>
    <property type="molecule type" value="Genomic_DNA"/>
</dbReference>
<keyword evidence="6" id="KW-1185">Reference proteome</keyword>
<evidence type="ECO:0000313" key="5">
    <source>
        <dbReference type="EMBL" id="ORY49703.1"/>
    </source>
</evidence>
<keyword evidence="1" id="KW-0677">Repeat</keyword>